<evidence type="ECO:0000313" key="5">
    <source>
        <dbReference type="EMBL" id="SET51399.1"/>
    </source>
</evidence>
<dbReference type="SUPFAM" id="SSF63380">
    <property type="entry name" value="Riboflavin synthase domain-like"/>
    <property type="match status" value="1"/>
</dbReference>
<dbReference type="Pfam" id="PF00175">
    <property type="entry name" value="NAD_binding_1"/>
    <property type="match status" value="1"/>
</dbReference>
<dbReference type="InterPro" id="IPR001433">
    <property type="entry name" value="OxRdtase_FAD/NAD-bd"/>
</dbReference>
<dbReference type="SUPFAM" id="SSF52343">
    <property type="entry name" value="Ferredoxin reductase-like, C-terminal NADP-linked domain"/>
    <property type="match status" value="1"/>
</dbReference>
<keyword evidence="1" id="KW-0560">Oxidoreductase</keyword>
<evidence type="ECO:0000313" key="6">
    <source>
        <dbReference type="Proteomes" id="UP000242642"/>
    </source>
</evidence>
<protein>
    <submittedName>
        <fullName evidence="5">Aquacobalamin reductase / NAD(P)H-flavin reductase</fullName>
    </submittedName>
</protein>
<dbReference type="Gene3D" id="2.40.30.10">
    <property type="entry name" value="Translation factors"/>
    <property type="match status" value="1"/>
</dbReference>
<keyword evidence="6" id="KW-1185">Reference proteome</keyword>
<organism evidence="5 6">
    <name type="scientific">Thorsellia anophelis DSM 18579</name>
    <dbReference type="NCBI Taxonomy" id="1123402"/>
    <lineage>
        <taxon>Bacteria</taxon>
        <taxon>Pseudomonadati</taxon>
        <taxon>Pseudomonadota</taxon>
        <taxon>Gammaproteobacteria</taxon>
        <taxon>Enterobacterales</taxon>
        <taxon>Thorselliaceae</taxon>
        <taxon>Thorsellia</taxon>
    </lineage>
</organism>
<comment type="similarity">
    <text evidence="3">Belongs to the Fre/LuxG FAD/NAD(P) flavoprotein oxidoreductase family.</text>
</comment>
<dbReference type="OrthoDB" id="9806195at2"/>
<feature type="domain" description="FAD-binding FR-type" evidence="4">
    <location>
        <begin position="8"/>
        <end position="110"/>
    </location>
</feature>
<proteinExistence type="inferred from homology"/>
<dbReference type="InterPro" id="IPR050415">
    <property type="entry name" value="MRET"/>
</dbReference>
<evidence type="ECO:0000256" key="2">
    <source>
        <dbReference type="ARBA" id="ARBA00023223"/>
    </source>
</evidence>
<dbReference type="PANTHER" id="PTHR47354:SF7">
    <property type="entry name" value="NAD(P)H-FLAVIN REDUCTASE"/>
    <property type="match status" value="1"/>
</dbReference>
<dbReference type="InterPro" id="IPR017938">
    <property type="entry name" value="Riboflavin_synthase-like_b-brl"/>
</dbReference>
<evidence type="ECO:0000256" key="1">
    <source>
        <dbReference type="ARBA" id="ARBA00023002"/>
    </source>
</evidence>
<dbReference type="GO" id="GO:0016491">
    <property type="term" value="F:oxidoreductase activity"/>
    <property type="evidence" value="ECO:0007669"/>
    <property type="project" value="UniProtKB-KW"/>
</dbReference>
<dbReference type="PANTHER" id="PTHR47354">
    <property type="entry name" value="NADH OXIDOREDUCTASE HCR"/>
    <property type="match status" value="1"/>
</dbReference>
<dbReference type="AlphaFoldDB" id="A0A1I0F0E1"/>
<dbReference type="Gene3D" id="3.40.50.80">
    <property type="entry name" value="Nucleotide-binding domain of ferredoxin-NADP reductase (FNR) module"/>
    <property type="match status" value="1"/>
</dbReference>
<dbReference type="Proteomes" id="UP000242642">
    <property type="component" value="Unassembled WGS sequence"/>
</dbReference>
<dbReference type="PRINTS" id="PR00410">
    <property type="entry name" value="PHEHYDRXLASE"/>
</dbReference>
<reference evidence="6" key="1">
    <citation type="submission" date="2016-10" db="EMBL/GenBank/DDBJ databases">
        <authorList>
            <person name="Varghese N."/>
            <person name="Submissions S."/>
        </authorList>
    </citation>
    <scope>NUCLEOTIDE SEQUENCE [LARGE SCALE GENOMIC DNA]</scope>
    <source>
        <strain evidence="6">DSM 18579</strain>
    </source>
</reference>
<dbReference type="PROSITE" id="PS51384">
    <property type="entry name" value="FAD_FR"/>
    <property type="match status" value="1"/>
</dbReference>
<dbReference type="NCBIfam" id="NF005963">
    <property type="entry name" value="PRK08051.1"/>
    <property type="match status" value="1"/>
</dbReference>
<evidence type="ECO:0000259" key="4">
    <source>
        <dbReference type="PROSITE" id="PS51384"/>
    </source>
</evidence>
<dbReference type="RefSeq" id="WP_093321920.1">
    <property type="nucleotide sequence ID" value="NZ_FOHV01000034.1"/>
</dbReference>
<accession>A0A1I0F0E1</accession>
<evidence type="ECO:0000256" key="3">
    <source>
        <dbReference type="ARBA" id="ARBA00038177"/>
    </source>
</evidence>
<dbReference type="EMBL" id="FOHV01000034">
    <property type="protein sequence ID" value="SET51399.1"/>
    <property type="molecule type" value="Genomic_DNA"/>
</dbReference>
<sequence length="249" mass="28001">MQDVIDNSDAIEGKVLSVEQLLPTIFKVKLILDGKVNYKAGQYLNVVMDESDKRPFSIASVMAESVGADTIIELHIGGLELNNYSEQVINKALETGMLDVEIPRGNSWLQLDSIRPILLLAGGTGYSYIRPLLLEALANPRYVDGSIRPIYFYWGVNDEPFLYDSLAVSQLVNNFPELDFRPVLYEPSVQWNGRKGMLLDAVENDFTDLSSYDIYLAGRMEFAKLARERLTALKSANIARIFSDIYAYI</sequence>
<dbReference type="InterPro" id="IPR039261">
    <property type="entry name" value="FNR_nucleotide-bd"/>
</dbReference>
<dbReference type="STRING" id="1123402.SAMN02583745_02587"/>
<name>A0A1I0F0E1_9GAMM</name>
<dbReference type="GO" id="GO:0008218">
    <property type="term" value="P:bioluminescence"/>
    <property type="evidence" value="ECO:0007669"/>
    <property type="project" value="UniProtKB-KW"/>
</dbReference>
<dbReference type="InterPro" id="IPR017927">
    <property type="entry name" value="FAD-bd_FR_type"/>
</dbReference>
<keyword evidence="2" id="KW-0455">Luminescence</keyword>
<gene>
    <name evidence="5" type="ORF">SAMN02583745_02587</name>
</gene>